<dbReference type="Proteomes" id="UP001259832">
    <property type="component" value="Unassembled WGS sequence"/>
</dbReference>
<gene>
    <name evidence="1" type="ORF">P3T76_015193</name>
</gene>
<organism evidence="1 2">
    <name type="scientific">Phytophthora citrophthora</name>
    <dbReference type="NCBI Taxonomy" id="4793"/>
    <lineage>
        <taxon>Eukaryota</taxon>
        <taxon>Sar</taxon>
        <taxon>Stramenopiles</taxon>
        <taxon>Oomycota</taxon>
        <taxon>Peronosporomycetes</taxon>
        <taxon>Peronosporales</taxon>
        <taxon>Peronosporaceae</taxon>
        <taxon>Phytophthora</taxon>
    </lineage>
</organism>
<protein>
    <submittedName>
        <fullName evidence="1">Uncharacterized protein</fullName>
    </submittedName>
</protein>
<dbReference type="EMBL" id="JASMQC010000050">
    <property type="protein sequence ID" value="KAK1929241.1"/>
    <property type="molecule type" value="Genomic_DNA"/>
</dbReference>
<evidence type="ECO:0000313" key="2">
    <source>
        <dbReference type="Proteomes" id="UP001259832"/>
    </source>
</evidence>
<accession>A0AAD9LAG5</accession>
<reference evidence="1" key="1">
    <citation type="submission" date="2023-08" db="EMBL/GenBank/DDBJ databases">
        <title>Reference Genome Resource for the Citrus Pathogen Phytophthora citrophthora.</title>
        <authorList>
            <person name="Moller H."/>
            <person name="Coetzee B."/>
            <person name="Rose L.J."/>
            <person name="Van Niekerk J.M."/>
        </authorList>
    </citation>
    <scope>NUCLEOTIDE SEQUENCE</scope>
    <source>
        <strain evidence="1">STE-U-9442</strain>
    </source>
</reference>
<comment type="caution">
    <text evidence="1">The sequence shown here is derived from an EMBL/GenBank/DDBJ whole genome shotgun (WGS) entry which is preliminary data.</text>
</comment>
<evidence type="ECO:0000313" key="1">
    <source>
        <dbReference type="EMBL" id="KAK1929241.1"/>
    </source>
</evidence>
<name>A0AAD9LAG5_9STRA</name>
<keyword evidence="2" id="KW-1185">Reference proteome</keyword>
<proteinExistence type="predicted"/>
<sequence>MAAPSVIMKGVRKELYRLEGATITVEGWNVSIQGAIKRRIYEDCALRMEDRTSAHRTDVTSEISLRGYVTSTVERYVVQKLDARRIQRLTAKARSIGAFEAVRFSSASFYSV</sequence>
<dbReference type="AlphaFoldDB" id="A0AAD9LAG5"/>